<accession>A0ABR9XF33</accession>
<evidence type="ECO:0000259" key="1">
    <source>
        <dbReference type="Pfam" id="PF00534"/>
    </source>
</evidence>
<dbReference type="PANTHER" id="PTHR45947">
    <property type="entry name" value="SULFOQUINOVOSYL TRANSFERASE SQD2"/>
    <property type="match status" value="1"/>
</dbReference>
<dbReference type="Gene3D" id="3.40.50.2000">
    <property type="entry name" value="Glycogen Phosphorylase B"/>
    <property type="match status" value="2"/>
</dbReference>
<organism evidence="3 4">
    <name type="scientific">Mucilaginibacter boryungensis</name>
    <dbReference type="NCBI Taxonomy" id="768480"/>
    <lineage>
        <taxon>Bacteria</taxon>
        <taxon>Pseudomonadati</taxon>
        <taxon>Bacteroidota</taxon>
        <taxon>Sphingobacteriia</taxon>
        <taxon>Sphingobacteriales</taxon>
        <taxon>Sphingobacteriaceae</taxon>
        <taxon>Mucilaginibacter</taxon>
    </lineage>
</organism>
<reference evidence="3 4" key="1">
    <citation type="submission" date="2020-10" db="EMBL/GenBank/DDBJ databases">
        <title>Mucilaginibacter mali sp. nov., isolated from rhizosphere soil of apple orchard.</title>
        <authorList>
            <person name="Lee J.-S."/>
            <person name="Kim H.S."/>
            <person name="Kim J.-S."/>
        </authorList>
    </citation>
    <scope>NUCLEOTIDE SEQUENCE [LARGE SCALE GENOMIC DNA]</scope>
    <source>
        <strain evidence="3 4">KCTC 23157</strain>
    </source>
</reference>
<dbReference type="Proteomes" id="UP000632774">
    <property type="component" value="Unassembled WGS sequence"/>
</dbReference>
<evidence type="ECO:0000313" key="4">
    <source>
        <dbReference type="Proteomes" id="UP000632774"/>
    </source>
</evidence>
<evidence type="ECO:0000313" key="3">
    <source>
        <dbReference type="EMBL" id="MBE9665993.1"/>
    </source>
</evidence>
<dbReference type="InterPro" id="IPR001296">
    <property type="entry name" value="Glyco_trans_1"/>
</dbReference>
<comment type="caution">
    <text evidence="3">The sequence shown here is derived from an EMBL/GenBank/DDBJ whole genome shotgun (WGS) entry which is preliminary data.</text>
</comment>
<dbReference type="RefSeq" id="WP_194105368.1">
    <property type="nucleotide sequence ID" value="NZ_JADFFM010000001.1"/>
</dbReference>
<protein>
    <submittedName>
        <fullName evidence="3">Glycosyltransferase</fullName>
    </submittedName>
</protein>
<feature type="domain" description="Glycosyl transferase family 1" evidence="1">
    <location>
        <begin position="173"/>
        <end position="308"/>
    </location>
</feature>
<dbReference type="Pfam" id="PF13439">
    <property type="entry name" value="Glyco_transf_4"/>
    <property type="match status" value="1"/>
</dbReference>
<dbReference type="InterPro" id="IPR050194">
    <property type="entry name" value="Glycosyltransferase_grp1"/>
</dbReference>
<dbReference type="Pfam" id="PF00534">
    <property type="entry name" value="Glycos_transf_1"/>
    <property type="match status" value="1"/>
</dbReference>
<dbReference type="EMBL" id="JADFFM010000001">
    <property type="protein sequence ID" value="MBE9665993.1"/>
    <property type="molecule type" value="Genomic_DNA"/>
</dbReference>
<name>A0ABR9XF33_9SPHI</name>
<dbReference type="InterPro" id="IPR028098">
    <property type="entry name" value="Glyco_trans_4-like_N"/>
</dbReference>
<feature type="domain" description="Glycosyltransferase subfamily 4-like N-terminal" evidence="2">
    <location>
        <begin position="18"/>
        <end position="111"/>
    </location>
</feature>
<dbReference type="PANTHER" id="PTHR45947:SF3">
    <property type="entry name" value="SULFOQUINOVOSYL TRANSFERASE SQD2"/>
    <property type="match status" value="1"/>
</dbReference>
<dbReference type="SUPFAM" id="SSF53756">
    <property type="entry name" value="UDP-Glycosyltransferase/glycogen phosphorylase"/>
    <property type="match status" value="1"/>
</dbReference>
<evidence type="ECO:0000259" key="2">
    <source>
        <dbReference type="Pfam" id="PF13439"/>
    </source>
</evidence>
<keyword evidence="4" id="KW-1185">Reference proteome</keyword>
<gene>
    <name evidence="3" type="ORF">IRJ18_06440</name>
</gene>
<proteinExistence type="predicted"/>
<sequence length="340" mass="38386">MRILLLMDPFIPVPPIHYGGIERIVYDIANQYVKMGHNVTIVAGPNSQSPDRLITYGKNGDVTAAINISNLKQVRAILKKEISRHDVIHNFGRLAYLIPFIKTDIRKVQSYLRQVTRRNIKIADMMQPNNLVYTAVSEAIKELGQTKNSDWRTIYNCTPIAQFTYRPDTPPDSYLAFVGRFERCKGLHNAIKVAKATGRQLIVAGYISDISVEKKYFEREIKPYIDGEQIKWIGTVDNAQRNELLGNAAALLAPVEWLEPFPVILPEAYACGTPVLGFNMGGIPEGIDQGITGYISNNVEEMIADVSRIDKLNREACRIKAENYYSDQKIASDYLDVYKL</sequence>